<dbReference type="GO" id="GO:0008855">
    <property type="term" value="F:exodeoxyribonuclease VII activity"/>
    <property type="evidence" value="ECO:0007669"/>
    <property type="project" value="UniProtKB-UniRule"/>
</dbReference>
<evidence type="ECO:0000256" key="5">
    <source>
        <dbReference type="ARBA" id="ARBA00022839"/>
    </source>
</evidence>
<evidence type="ECO:0000256" key="6">
    <source>
        <dbReference type="HAMAP-Rule" id="MF_00337"/>
    </source>
</evidence>
<sequence>MARKATQKADENALDFESTLTQLETLVSRLENGDLPLEQALKDFEDGIKLAQQGQERLQQAEQRIQILLSKSDKAALSDYPAKNEKQNDEENFSF</sequence>
<dbReference type="Gene3D" id="1.10.287.1040">
    <property type="entry name" value="Exonuclease VII, small subunit"/>
    <property type="match status" value="1"/>
</dbReference>
<reference evidence="8 11" key="2">
    <citation type="submission" date="2018-11" db="EMBL/GenBank/DDBJ databases">
        <title>Sequencing Av. paragallinarum serogroups.</title>
        <authorList>
            <person name="Hellmuth J.E."/>
            <person name="Boucher C.E."/>
            <person name="Cason E.D."/>
        </authorList>
    </citation>
    <scope>NUCLEOTIDE SEQUENCE [LARGE SCALE GENOMIC DNA]</scope>
    <source>
        <strain evidence="8 11">SA-3</strain>
    </source>
</reference>
<reference evidence="9 10" key="1">
    <citation type="submission" date="2018-06" db="EMBL/GenBank/DDBJ databases">
        <authorList>
            <consortium name="Pathogen Informatics"/>
            <person name="Doyle S."/>
        </authorList>
    </citation>
    <scope>NUCLEOTIDE SEQUENCE [LARGE SCALE GENOMIC DNA]</scope>
    <source>
        <strain evidence="9 10">NCTC10926</strain>
    </source>
</reference>
<dbReference type="GO" id="GO:0006308">
    <property type="term" value="P:DNA catabolic process"/>
    <property type="evidence" value="ECO:0007669"/>
    <property type="project" value="UniProtKB-UniRule"/>
</dbReference>
<dbReference type="NCBIfam" id="TIGR01280">
    <property type="entry name" value="xseB"/>
    <property type="match status" value="1"/>
</dbReference>
<dbReference type="PANTHER" id="PTHR34137">
    <property type="entry name" value="EXODEOXYRIBONUCLEASE 7 SMALL SUBUNIT"/>
    <property type="match status" value="1"/>
</dbReference>
<keyword evidence="2 6" id="KW-0963">Cytoplasm</keyword>
<keyword evidence="5 6" id="KW-0269">Exonuclease</keyword>
<dbReference type="AlphaFoldDB" id="A0A0F5EWQ3"/>
<evidence type="ECO:0000256" key="4">
    <source>
        <dbReference type="ARBA" id="ARBA00022801"/>
    </source>
</evidence>
<dbReference type="Proteomes" id="UP000294229">
    <property type="component" value="Unassembled WGS sequence"/>
</dbReference>
<feature type="region of interest" description="Disordered" evidence="7">
    <location>
        <begin position="76"/>
        <end position="95"/>
    </location>
</feature>
<evidence type="ECO:0000256" key="7">
    <source>
        <dbReference type="SAM" id="MobiDB-lite"/>
    </source>
</evidence>
<organism evidence="8 11">
    <name type="scientific">Avibacterium paragallinarum</name>
    <name type="common">Haemophilus gallinarum</name>
    <dbReference type="NCBI Taxonomy" id="728"/>
    <lineage>
        <taxon>Bacteria</taxon>
        <taxon>Pseudomonadati</taxon>
        <taxon>Pseudomonadota</taxon>
        <taxon>Gammaproteobacteria</taxon>
        <taxon>Pasteurellales</taxon>
        <taxon>Pasteurellaceae</taxon>
        <taxon>Avibacterium</taxon>
    </lineage>
</organism>
<dbReference type="GO" id="GO:0009318">
    <property type="term" value="C:exodeoxyribonuclease VII complex"/>
    <property type="evidence" value="ECO:0007669"/>
    <property type="project" value="UniProtKB-UniRule"/>
</dbReference>
<dbReference type="GO" id="GO:0005829">
    <property type="term" value="C:cytosol"/>
    <property type="evidence" value="ECO:0007669"/>
    <property type="project" value="TreeGrafter"/>
</dbReference>
<dbReference type="NCBIfam" id="NF002137">
    <property type="entry name" value="PRK00977.1-1"/>
    <property type="match status" value="1"/>
</dbReference>
<accession>A0A0F5EWQ3</accession>
<evidence type="ECO:0000256" key="3">
    <source>
        <dbReference type="ARBA" id="ARBA00022722"/>
    </source>
</evidence>
<dbReference type="EMBL" id="UFSW01000001">
    <property type="protein sequence ID" value="SUU97632.1"/>
    <property type="molecule type" value="Genomic_DNA"/>
</dbReference>
<dbReference type="STRING" id="728.VY92_07245"/>
<dbReference type="RefSeq" id="WP_046098654.1">
    <property type="nucleotide sequence ID" value="NZ_CP104914.1"/>
</dbReference>
<name>A0A0F5EWQ3_AVIPA</name>
<evidence type="ECO:0000256" key="1">
    <source>
        <dbReference type="ARBA" id="ARBA00009998"/>
    </source>
</evidence>
<comment type="similarity">
    <text evidence="1 6">Belongs to the XseB family.</text>
</comment>
<dbReference type="HAMAP" id="MF_00337">
    <property type="entry name" value="Exonuc_7_S"/>
    <property type="match status" value="1"/>
</dbReference>
<evidence type="ECO:0000313" key="10">
    <source>
        <dbReference type="Proteomes" id="UP000254620"/>
    </source>
</evidence>
<dbReference type="OrthoDB" id="5591562at2"/>
<feature type="compositionally biased region" description="Basic and acidic residues" evidence="7">
    <location>
        <begin position="76"/>
        <end position="89"/>
    </location>
</feature>
<comment type="catalytic activity">
    <reaction evidence="6">
        <text>Exonucleolytic cleavage in either 5'- to 3'- or 3'- to 5'-direction to yield nucleoside 5'-phosphates.</text>
        <dbReference type="EC" id="3.1.11.6"/>
    </reaction>
</comment>
<dbReference type="NCBIfam" id="NF002140">
    <property type="entry name" value="PRK00977.1-4"/>
    <property type="match status" value="1"/>
</dbReference>
<dbReference type="eggNOG" id="COG1722">
    <property type="taxonomic scope" value="Bacteria"/>
</dbReference>
<dbReference type="SUPFAM" id="SSF116842">
    <property type="entry name" value="XseB-like"/>
    <property type="match status" value="1"/>
</dbReference>
<dbReference type="InterPro" id="IPR037004">
    <property type="entry name" value="Exonuc_VII_ssu_sf"/>
</dbReference>
<evidence type="ECO:0000313" key="9">
    <source>
        <dbReference type="EMBL" id="SUU97632.1"/>
    </source>
</evidence>
<dbReference type="EC" id="3.1.11.6" evidence="6"/>
<comment type="function">
    <text evidence="6">Bidirectionally degrades single-stranded DNA into large acid-insoluble oligonucleotides, which are then degraded further into small acid-soluble oligonucleotides.</text>
</comment>
<gene>
    <name evidence="6 9" type="primary">xseB</name>
    <name evidence="8" type="ORF">EIG79_09000</name>
    <name evidence="9" type="ORF">NCTC10926_01029</name>
</gene>
<protein>
    <recommendedName>
        <fullName evidence="6">Exodeoxyribonuclease 7 small subunit</fullName>
        <ecNumber evidence="6">3.1.11.6</ecNumber>
    </recommendedName>
    <alternativeName>
        <fullName evidence="6">Exodeoxyribonuclease VII small subunit</fullName>
        <shortName evidence="6">Exonuclease VII small subunit</shortName>
    </alternativeName>
</protein>
<evidence type="ECO:0000313" key="8">
    <source>
        <dbReference type="EMBL" id="RZN57483.1"/>
    </source>
</evidence>
<dbReference type="PANTHER" id="PTHR34137:SF1">
    <property type="entry name" value="EXODEOXYRIBONUCLEASE 7 SMALL SUBUNIT"/>
    <property type="match status" value="1"/>
</dbReference>
<evidence type="ECO:0000313" key="11">
    <source>
        <dbReference type="Proteomes" id="UP000294229"/>
    </source>
</evidence>
<dbReference type="Proteomes" id="UP000254620">
    <property type="component" value="Unassembled WGS sequence"/>
</dbReference>
<proteinExistence type="inferred from homology"/>
<dbReference type="InterPro" id="IPR003761">
    <property type="entry name" value="Exonuc_VII_S"/>
</dbReference>
<evidence type="ECO:0000256" key="2">
    <source>
        <dbReference type="ARBA" id="ARBA00022490"/>
    </source>
</evidence>
<dbReference type="EMBL" id="RQXS01000047">
    <property type="protein sequence ID" value="RZN57483.1"/>
    <property type="molecule type" value="Genomic_DNA"/>
</dbReference>
<keyword evidence="3 6" id="KW-0540">Nuclease</keyword>
<dbReference type="Pfam" id="PF02609">
    <property type="entry name" value="Exonuc_VII_S"/>
    <property type="match status" value="1"/>
</dbReference>
<comment type="subcellular location">
    <subcellularLocation>
        <location evidence="6">Cytoplasm</location>
    </subcellularLocation>
</comment>
<comment type="subunit">
    <text evidence="6">Heterooligomer composed of large and small subunits.</text>
</comment>
<keyword evidence="4 6" id="KW-0378">Hydrolase</keyword>